<dbReference type="InterPro" id="IPR037393">
    <property type="entry name" value="Bud22/SRFB1"/>
</dbReference>
<feature type="compositionally biased region" description="Basic and acidic residues" evidence="1">
    <location>
        <begin position="517"/>
        <end position="542"/>
    </location>
</feature>
<dbReference type="GO" id="GO:0030490">
    <property type="term" value="P:maturation of SSU-rRNA"/>
    <property type="evidence" value="ECO:0007669"/>
    <property type="project" value="TreeGrafter"/>
</dbReference>
<feature type="compositionally biased region" description="Polar residues" evidence="1">
    <location>
        <begin position="318"/>
        <end position="335"/>
    </location>
</feature>
<dbReference type="AlphaFoldDB" id="A0A0B7A6P3"/>
<feature type="region of interest" description="Disordered" evidence="1">
    <location>
        <begin position="500"/>
        <end position="628"/>
    </location>
</feature>
<protein>
    <recommendedName>
        <fullName evidence="3">Serum response factor-binding protein 1</fullName>
    </recommendedName>
</protein>
<sequence length="644" mass="72247">MSSRSIDFAKTASIDLMTLNNKVVKMRQAVKQTKVHVISKLCKHITALKKKKGTDEQKAKNLRKAKRFIEEIDSIKKLHADKISKYSLANTISFSEISKMSLSPGPRALARLSDHCLMKKVVTDFREQHSDWRDLAAYLLIKQTGRRFKTKKQKQKKLDRCVENMNASETMTKTYIHERFGQEGLLKAELRFERKRKRPKSAAKSGPTDQLLTDSKETDNQITSIDSSPEKTIKDELEKKLEKDASIVILHKKDSLEEEEEARRNMGDAEMEVEGMSENLIKKEESHCEMSDEGEEENDDDEVEEEKDHLSDDLETNRIIQQQEDSDNICSSGGSTKHPLPKEKSLLVTAKQTSHLDEDNIQTHTGHLKQKKNECVVKQLRLGATDDDDTDNDSTTNSESEDDDASEEDSTSSSDDNQTVNVDSSKDHGQTAKLIPEFLTKVNKAKVSDTFFADTDDDDDGENYLEDNEIAEIYNSEDDVPGDHLNSGKFKAKSMFYNQASRGSSRWSQRGSAGRGGFERRGAPGRFDRGQRGRTFRSDGRGGRGGVNYAGAGREWNVGGFNKTHPSQTNWNKHGNKGDRFSSSTSNIADHGTTRHNTHKGSVAADKGAAEKLHPSWEASKKRKAEQSGLTAFKGSKITFADDD</sequence>
<accession>A0A0B7A6P3</accession>
<feature type="compositionally biased region" description="Basic and acidic residues" evidence="1">
    <location>
        <begin position="280"/>
        <end position="290"/>
    </location>
</feature>
<feature type="compositionally biased region" description="Acidic residues" evidence="1">
    <location>
        <begin position="291"/>
        <end position="305"/>
    </location>
</feature>
<evidence type="ECO:0000313" key="2">
    <source>
        <dbReference type="EMBL" id="CEK75660.1"/>
    </source>
</evidence>
<reference evidence="2" key="1">
    <citation type="submission" date="2014-12" db="EMBL/GenBank/DDBJ databases">
        <title>Insight into the proteome of Arion vulgaris.</title>
        <authorList>
            <person name="Aradska J."/>
            <person name="Bulat T."/>
            <person name="Smidak R."/>
            <person name="Sarate P."/>
            <person name="Gangsoo J."/>
            <person name="Sialana F."/>
            <person name="Bilban M."/>
            <person name="Lubec G."/>
        </authorList>
    </citation>
    <scope>NUCLEOTIDE SEQUENCE</scope>
    <source>
        <tissue evidence="2">Skin</tissue>
    </source>
</reference>
<evidence type="ECO:0008006" key="3">
    <source>
        <dbReference type="Google" id="ProtNLM"/>
    </source>
</evidence>
<feature type="region of interest" description="Disordered" evidence="1">
    <location>
        <begin position="194"/>
        <end position="234"/>
    </location>
</feature>
<dbReference type="PANTHER" id="PTHR23325">
    <property type="entry name" value="SERUM RESPONSE FACTOR-BINDING"/>
    <property type="match status" value="1"/>
</dbReference>
<dbReference type="GO" id="GO:0030686">
    <property type="term" value="C:90S preribosome"/>
    <property type="evidence" value="ECO:0007669"/>
    <property type="project" value="TreeGrafter"/>
</dbReference>
<feature type="compositionally biased region" description="Basic and acidic residues" evidence="1">
    <location>
        <begin position="256"/>
        <end position="267"/>
    </location>
</feature>
<organism evidence="2">
    <name type="scientific">Arion vulgaris</name>
    <dbReference type="NCBI Taxonomy" id="1028688"/>
    <lineage>
        <taxon>Eukaryota</taxon>
        <taxon>Metazoa</taxon>
        <taxon>Spiralia</taxon>
        <taxon>Lophotrochozoa</taxon>
        <taxon>Mollusca</taxon>
        <taxon>Gastropoda</taxon>
        <taxon>Heterobranchia</taxon>
        <taxon>Euthyneura</taxon>
        <taxon>Panpulmonata</taxon>
        <taxon>Eupulmonata</taxon>
        <taxon>Stylommatophora</taxon>
        <taxon>Helicina</taxon>
        <taxon>Arionoidea</taxon>
        <taxon>Arionidae</taxon>
        <taxon>Arion</taxon>
    </lineage>
</organism>
<dbReference type="GO" id="GO:0005634">
    <property type="term" value="C:nucleus"/>
    <property type="evidence" value="ECO:0007669"/>
    <property type="project" value="TreeGrafter"/>
</dbReference>
<feature type="compositionally biased region" description="Low complexity" evidence="1">
    <location>
        <begin position="500"/>
        <end position="512"/>
    </location>
</feature>
<dbReference type="EMBL" id="HACG01028795">
    <property type="protein sequence ID" value="CEK75660.1"/>
    <property type="molecule type" value="Transcribed_RNA"/>
</dbReference>
<proteinExistence type="predicted"/>
<feature type="compositionally biased region" description="Basic and acidic residues" evidence="1">
    <location>
        <begin position="306"/>
        <end position="316"/>
    </location>
</feature>
<gene>
    <name evidence="2" type="primary">ORF96462</name>
</gene>
<evidence type="ECO:0000256" key="1">
    <source>
        <dbReference type="SAM" id="MobiDB-lite"/>
    </source>
</evidence>
<feature type="compositionally biased region" description="Polar residues" evidence="1">
    <location>
        <begin position="564"/>
        <end position="573"/>
    </location>
</feature>
<feature type="compositionally biased region" description="Acidic residues" evidence="1">
    <location>
        <begin position="399"/>
        <end position="410"/>
    </location>
</feature>
<feature type="region of interest" description="Disordered" evidence="1">
    <location>
        <begin position="256"/>
        <end position="431"/>
    </location>
</feature>
<feature type="non-terminal residue" evidence="2">
    <location>
        <position position="644"/>
    </location>
</feature>
<name>A0A0B7A6P3_9EUPU</name>
<dbReference type="PANTHER" id="PTHR23325:SF1">
    <property type="entry name" value="SERUM RESPONSE FACTOR-BINDING PROTEIN 1"/>
    <property type="match status" value="1"/>
</dbReference>